<dbReference type="EMBL" id="AIMD01000024">
    <property type="protein sequence ID" value="EJF95930.1"/>
    <property type="molecule type" value="Genomic_DNA"/>
</dbReference>
<evidence type="ECO:0000313" key="2">
    <source>
        <dbReference type="Proteomes" id="UP000002648"/>
    </source>
</evidence>
<reference evidence="1 2" key="1">
    <citation type="submission" date="2012-03" db="EMBL/GenBank/DDBJ databases">
        <title>The Genome Sequence of Bartonella taylorii 8TBB.</title>
        <authorList>
            <consortium name="The Broad Institute Genome Sequencing Platform"/>
            <consortium name="The Broad Institute Genome Sequencing Center for Infectious Disease"/>
            <person name="Feldgarden M."/>
            <person name="Kirby J."/>
            <person name="Kosoy M."/>
            <person name="Birtles R."/>
            <person name="Probert W.S."/>
            <person name="Chiaraviglio L."/>
            <person name="Young S.K."/>
            <person name="Zeng Q."/>
            <person name="Gargeya S."/>
            <person name="Fitzgerald M."/>
            <person name="Haas B."/>
            <person name="Abouelleil A."/>
            <person name="Alvarado L."/>
            <person name="Arachchi H.M."/>
            <person name="Berlin A."/>
            <person name="Chapman S.B."/>
            <person name="Gearin G."/>
            <person name="Goldberg J."/>
            <person name="Griggs A."/>
            <person name="Gujja S."/>
            <person name="Hansen M."/>
            <person name="Heiman D."/>
            <person name="Howarth C."/>
            <person name="Larimer J."/>
            <person name="Lui A."/>
            <person name="MacDonald P.J.P."/>
            <person name="McCowen C."/>
            <person name="Montmayeur A."/>
            <person name="Murphy C."/>
            <person name="Neiman D."/>
            <person name="Pearson M."/>
            <person name="Priest M."/>
            <person name="Roberts A."/>
            <person name="Saif S."/>
            <person name="Shea T."/>
            <person name="Sisk P."/>
            <person name="Stolte C."/>
            <person name="Sykes S."/>
            <person name="Wortman J."/>
            <person name="Nusbaum C."/>
            <person name="Birren B."/>
        </authorList>
    </citation>
    <scope>NUCLEOTIDE SEQUENCE [LARGE SCALE GENOMIC DNA]</scope>
    <source>
        <strain evidence="1 2">8TBB</strain>
    </source>
</reference>
<accession>A0A9P2RZH2</accession>
<dbReference type="InterPro" id="IPR054259">
    <property type="entry name" value="DUF6990"/>
</dbReference>
<organism evidence="1 2">
    <name type="scientific">Bartonella taylorii 8TBB</name>
    <dbReference type="NCBI Taxonomy" id="1094560"/>
    <lineage>
        <taxon>Bacteria</taxon>
        <taxon>Pseudomonadati</taxon>
        <taxon>Pseudomonadota</taxon>
        <taxon>Alphaproteobacteria</taxon>
        <taxon>Hyphomicrobiales</taxon>
        <taxon>Bartonellaceae</taxon>
        <taxon>Bartonella</taxon>
    </lineage>
</organism>
<dbReference type="AlphaFoldDB" id="A0A9P2RZH2"/>
<gene>
    <name evidence="1" type="ORF">ME9_00773</name>
</gene>
<proteinExistence type="predicted"/>
<keyword evidence="2" id="KW-1185">Reference proteome</keyword>
<dbReference type="RefSeq" id="WP_004859314.1">
    <property type="nucleotide sequence ID" value="NZ_JH725051.1"/>
</dbReference>
<comment type="caution">
    <text evidence="1">The sequence shown here is derived from an EMBL/GenBank/DDBJ whole genome shotgun (WGS) entry which is preliminary data.</text>
</comment>
<sequence length="118" mass="13385">DYGTSPWQQDAKSKTDNKDYALLHIGALALLGDIETLQSYQKSFTAGDHLGFDESIGQTHLERALALAKKVEKTKQLSYALIEQVAKDFDDQQEDISKEQPRSWKEKIVNFIGKKDKK</sequence>
<dbReference type="Proteomes" id="UP000002648">
    <property type="component" value="Unassembled WGS sequence"/>
</dbReference>
<evidence type="ECO:0000313" key="1">
    <source>
        <dbReference type="EMBL" id="EJF95930.1"/>
    </source>
</evidence>
<protein>
    <submittedName>
        <fullName evidence="1">Uncharacterized protein</fullName>
    </submittedName>
</protein>
<dbReference type="Pfam" id="PF22499">
    <property type="entry name" value="DUF6990"/>
    <property type="match status" value="1"/>
</dbReference>
<feature type="non-terminal residue" evidence="1">
    <location>
        <position position="1"/>
    </location>
</feature>
<name>A0A9P2RZH2_BARTA</name>